<name>A0A1X7VYE5_AMPQE</name>
<dbReference type="EnsemblMetazoa" id="Aqu2.1.44489_001">
    <property type="protein sequence ID" value="Aqu2.1.44489_001"/>
    <property type="gene ID" value="Aqu2.1.44489"/>
</dbReference>
<protein>
    <submittedName>
        <fullName evidence="1">Uncharacterized protein</fullName>
    </submittedName>
</protein>
<dbReference type="AlphaFoldDB" id="A0A1X7VYE5"/>
<accession>A0A1X7VYE5</accession>
<evidence type="ECO:0000313" key="1">
    <source>
        <dbReference type="EnsemblMetazoa" id="Aqu2.1.44489_001"/>
    </source>
</evidence>
<reference evidence="1" key="1">
    <citation type="submission" date="2017-05" db="UniProtKB">
        <authorList>
            <consortium name="EnsemblMetazoa"/>
        </authorList>
    </citation>
    <scope>IDENTIFICATION</scope>
</reference>
<proteinExistence type="predicted"/>
<sequence length="130" mass="15511">MIDDNFDDNNRMYTNKRKPTLKWQCTDRGKPLLEIDISSIIEVRRYFDELINELRKHLDACNNCPNNHYMTRSLHVKKIDEVHDMIFCDNANVTIIIVQKDENNVEKYFKYSEIVCERIGHPMMCSNAMH</sequence>
<organism evidence="1">
    <name type="scientific">Amphimedon queenslandica</name>
    <name type="common">Sponge</name>
    <dbReference type="NCBI Taxonomy" id="400682"/>
    <lineage>
        <taxon>Eukaryota</taxon>
        <taxon>Metazoa</taxon>
        <taxon>Porifera</taxon>
        <taxon>Demospongiae</taxon>
        <taxon>Heteroscleromorpha</taxon>
        <taxon>Haplosclerida</taxon>
        <taxon>Niphatidae</taxon>
        <taxon>Amphimedon</taxon>
    </lineage>
</organism>
<dbReference type="InParanoid" id="A0A1X7VYE5"/>